<keyword evidence="4 6" id="KW-0472">Membrane</keyword>
<dbReference type="InterPro" id="IPR024002">
    <property type="entry name" value="For/NO2_transpt_CS"/>
</dbReference>
<keyword evidence="3 6" id="KW-1133">Transmembrane helix</keyword>
<feature type="transmembrane region" description="Helical" evidence="6">
    <location>
        <begin position="340"/>
        <end position="362"/>
    </location>
</feature>
<organism evidence="7 8">
    <name type="scientific">Micractinium conductrix</name>
    <dbReference type="NCBI Taxonomy" id="554055"/>
    <lineage>
        <taxon>Eukaryota</taxon>
        <taxon>Viridiplantae</taxon>
        <taxon>Chlorophyta</taxon>
        <taxon>core chlorophytes</taxon>
        <taxon>Trebouxiophyceae</taxon>
        <taxon>Chlorellales</taxon>
        <taxon>Chlorellaceae</taxon>
        <taxon>Chlorella clade</taxon>
        <taxon>Micractinium</taxon>
    </lineage>
</organism>
<feature type="transmembrane region" description="Helical" evidence="6">
    <location>
        <begin position="220"/>
        <end position="240"/>
    </location>
</feature>
<dbReference type="Gene3D" id="1.20.1080.10">
    <property type="entry name" value="Glycerol uptake facilitator protein"/>
    <property type="match status" value="1"/>
</dbReference>
<accession>A0A2P6VF62</accession>
<evidence type="ECO:0000256" key="1">
    <source>
        <dbReference type="ARBA" id="ARBA00004141"/>
    </source>
</evidence>
<dbReference type="EMBL" id="LHPF02000009">
    <property type="protein sequence ID" value="PSC72709.1"/>
    <property type="molecule type" value="Genomic_DNA"/>
</dbReference>
<gene>
    <name evidence="7" type="ORF">C2E20_3925</name>
</gene>
<dbReference type="PROSITE" id="PS01006">
    <property type="entry name" value="FORMATE_NITRITE_TP_2"/>
    <property type="match status" value="1"/>
</dbReference>
<dbReference type="PANTHER" id="PTHR30520:SF6">
    <property type="entry name" value="FORMATE_NITRATE FAMILY TRANSPORTER (EUROFUNG)"/>
    <property type="match status" value="1"/>
</dbReference>
<dbReference type="GO" id="GO:0005886">
    <property type="term" value="C:plasma membrane"/>
    <property type="evidence" value="ECO:0007669"/>
    <property type="project" value="TreeGrafter"/>
</dbReference>
<feature type="transmembrane region" description="Helical" evidence="6">
    <location>
        <begin position="136"/>
        <end position="158"/>
    </location>
</feature>
<dbReference type="Pfam" id="PF01226">
    <property type="entry name" value="Form_Nir_trans"/>
    <property type="match status" value="1"/>
</dbReference>
<comment type="caution">
    <text evidence="7">The sequence shown here is derived from an EMBL/GenBank/DDBJ whole genome shotgun (WGS) entry which is preliminary data.</text>
</comment>
<comment type="subcellular location">
    <subcellularLocation>
        <location evidence="1">Membrane</location>
        <topology evidence="1">Multi-pass membrane protein</topology>
    </subcellularLocation>
</comment>
<dbReference type="STRING" id="554055.A0A2P6VF62"/>
<dbReference type="OrthoDB" id="4829at2759"/>
<evidence type="ECO:0000256" key="4">
    <source>
        <dbReference type="ARBA" id="ARBA00023136"/>
    </source>
</evidence>
<protein>
    <submittedName>
        <fullName evidence="7">Nitrite transporter NAR1</fullName>
    </submittedName>
</protein>
<keyword evidence="2 6" id="KW-0812">Transmembrane</keyword>
<dbReference type="PANTHER" id="PTHR30520">
    <property type="entry name" value="FORMATE TRANSPORTER-RELATED"/>
    <property type="match status" value="1"/>
</dbReference>
<evidence type="ECO:0000256" key="3">
    <source>
        <dbReference type="ARBA" id="ARBA00022989"/>
    </source>
</evidence>
<evidence type="ECO:0000313" key="8">
    <source>
        <dbReference type="Proteomes" id="UP000239649"/>
    </source>
</evidence>
<evidence type="ECO:0000313" key="7">
    <source>
        <dbReference type="EMBL" id="PSC72709.1"/>
    </source>
</evidence>
<proteinExistence type="inferred from homology"/>
<sequence>MFVSATSLRGCGAALPLRAARPAMRRPLRVFAQAAPDRPSGGGSRAPPGSSFEQPVYQAPSYQVEAAVAAGNAAAAAANAAAASTLAPVVVQVQPSLSTVTVTGEVATNGVLTPAQIYEKAAATGAYKASLPWWKIVLLGMVAGCYVGLGGALLLTVGPNCPGIASNNPGLAKYITGAIGFPFALLQILVCGSELFTGNTALCFAALLEGKIKWGGLIKNWVCAYAGNILGCALMVAIFANTGLLPQLTKGAEALAIYKTAAPFKETFLKAICANWFVCLAVWQALGTSSFGGKFIACLGPVSAFVCIGLEHCIANIFFVPLGIVCGAPVTLQQFFTLNLIPVTLGNIVAGTVCMATVYSLLYGALGRKITGAAKTA</sequence>
<evidence type="ECO:0000256" key="2">
    <source>
        <dbReference type="ARBA" id="ARBA00022692"/>
    </source>
</evidence>
<name>A0A2P6VF62_9CHLO</name>
<dbReference type="PROSITE" id="PS01005">
    <property type="entry name" value="FORMATE_NITRITE_TP_1"/>
    <property type="match status" value="1"/>
</dbReference>
<dbReference type="InterPro" id="IPR000292">
    <property type="entry name" value="For/NO2_transpt"/>
</dbReference>
<comment type="similarity">
    <text evidence="5">Belongs to the FNT transporter (TC 1.A.16) family.</text>
</comment>
<dbReference type="AlphaFoldDB" id="A0A2P6VF62"/>
<keyword evidence="8" id="KW-1185">Reference proteome</keyword>
<evidence type="ECO:0000256" key="5">
    <source>
        <dbReference type="ARBA" id="ARBA00049660"/>
    </source>
</evidence>
<dbReference type="Proteomes" id="UP000239649">
    <property type="component" value="Unassembled WGS sequence"/>
</dbReference>
<feature type="transmembrane region" description="Helical" evidence="6">
    <location>
        <begin position="178"/>
        <end position="208"/>
    </location>
</feature>
<reference evidence="7 8" key="1">
    <citation type="journal article" date="2018" name="Plant J.">
        <title>Genome sequences of Chlorella sorokiniana UTEX 1602 and Micractinium conductrix SAG 241.80: implications to maltose excretion by a green alga.</title>
        <authorList>
            <person name="Arriola M.B."/>
            <person name="Velmurugan N."/>
            <person name="Zhang Y."/>
            <person name="Plunkett M.H."/>
            <person name="Hondzo H."/>
            <person name="Barney B.M."/>
        </authorList>
    </citation>
    <scope>NUCLEOTIDE SEQUENCE [LARGE SCALE GENOMIC DNA]</scope>
    <source>
        <strain evidence="7 8">SAG 241.80</strain>
    </source>
</reference>
<dbReference type="GO" id="GO:0015499">
    <property type="term" value="F:formate transmembrane transporter activity"/>
    <property type="evidence" value="ECO:0007669"/>
    <property type="project" value="TreeGrafter"/>
</dbReference>
<dbReference type="InterPro" id="IPR023271">
    <property type="entry name" value="Aquaporin-like"/>
</dbReference>
<evidence type="ECO:0000256" key="6">
    <source>
        <dbReference type="SAM" id="Phobius"/>
    </source>
</evidence>